<reference evidence="3 4" key="1">
    <citation type="journal article" date="2019" name="Nat. Microbiol.">
        <title>Mediterranean grassland soil C-N compound turnover is dependent on rainfall and depth, and is mediated by genomically divergent microorganisms.</title>
        <authorList>
            <person name="Diamond S."/>
            <person name="Andeer P.F."/>
            <person name="Li Z."/>
            <person name="Crits-Christoph A."/>
            <person name="Burstein D."/>
            <person name="Anantharaman K."/>
            <person name="Lane K.R."/>
            <person name="Thomas B.C."/>
            <person name="Pan C."/>
            <person name="Northen T.R."/>
            <person name="Banfield J.F."/>
        </authorList>
    </citation>
    <scope>NUCLEOTIDE SEQUENCE [LARGE SCALE GENOMIC DNA]</scope>
    <source>
        <strain evidence="3">WS_6</strain>
    </source>
</reference>
<evidence type="ECO:0000256" key="1">
    <source>
        <dbReference type="ARBA" id="ARBA00007637"/>
    </source>
</evidence>
<evidence type="ECO:0000313" key="4">
    <source>
        <dbReference type="Proteomes" id="UP000316852"/>
    </source>
</evidence>
<dbReference type="Gene3D" id="3.40.50.720">
    <property type="entry name" value="NAD(P)-binding Rossmann-like Domain"/>
    <property type="match status" value="1"/>
</dbReference>
<name>A0A538TAH4_UNCEI</name>
<proteinExistence type="inferred from homology"/>
<comment type="caution">
    <text evidence="3">The sequence shown here is derived from an EMBL/GenBank/DDBJ whole genome shotgun (WGS) entry which is preliminary data.</text>
</comment>
<gene>
    <name evidence="3" type="ORF">E6K76_01120</name>
</gene>
<dbReference type="AlphaFoldDB" id="A0A538TAH4"/>
<protein>
    <submittedName>
        <fullName evidence="3">NAD-dependent epimerase/dehydratase family protein</fullName>
    </submittedName>
</protein>
<dbReference type="InterPro" id="IPR001509">
    <property type="entry name" value="Epimerase_deHydtase"/>
</dbReference>
<accession>A0A538TAH4</accession>
<evidence type="ECO:0000313" key="3">
    <source>
        <dbReference type="EMBL" id="TMQ60626.1"/>
    </source>
</evidence>
<dbReference type="SUPFAM" id="SSF51735">
    <property type="entry name" value="NAD(P)-binding Rossmann-fold domains"/>
    <property type="match status" value="1"/>
</dbReference>
<dbReference type="EMBL" id="VBOW01000013">
    <property type="protein sequence ID" value="TMQ60626.1"/>
    <property type="molecule type" value="Genomic_DNA"/>
</dbReference>
<feature type="domain" description="NAD-dependent epimerase/dehydratase" evidence="2">
    <location>
        <begin position="168"/>
        <end position="276"/>
    </location>
</feature>
<dbReference type="PANTHER" id="PTHR43000">
    <property type="entry name" value="DTDP-D-GLUCOSE 4,6-DEHYDRATASE-RELATED"/>
    <property type="match status" value="1"/>
</dbReference>
<sequence>MSRALVTGGAGFIGSHVVDALLARGIEVRILDLLTPPVHNGRVPEYVPADAEFIRADVRDPECMRRALRGVQYVFHMAAYQDYLPDFSTFFTTNAASTALLYELIVSESRNVDLVVVASSQAVYGEGRHRCAGDGDVYPGPRSEEQLTHGEWDHACPRCRRPLEVAWTDETVMNPHNPYGLSKRDQDEIAVKLGARYKIPSVAFRYSIVQGPRQSFRNAYSGALRNFTAQLGSGIQPVIYEDGNQLRDYVGIRDVVRATLLPLERAGMHGGSFNVGGDRSISVLDLAKLVGHAAGMDCEPRITGLYRVGDTRHIRSDISRLKSHGWAPAESLADVVRGYVAWATAHPEFHNAAAAAQERMRSLGVLREATTPLSSK</sequence>
<evidence type="ECO:0000259" key="2">
    <source>
        <dbReference type="Pfam" id="PF01370"/>
    </source>
</evidence>
<feature type="domain" description="NAD-dependent epimerase/dehydratase" evidence="2">
    <location>
        <begin position="4"/>
        <end position="129"/>
    </location>
</feature>
<dbReference type="Proteomes" id="UP000316852">
    <property type="component" value="Unassembled WGS sequence"/>
</dbReference>
<dbReference type="Pfam" id="PF01370">
    <property type="entry name" value="Epimerase"/>
    <property type="match status" value="2"/>
</dbReference>
<dbReference type="InterPro" id="IPR036291">
    <property type="entry name" value="NAD(P)-bd_dom_sf"/>
</dbReference>
<comment type="similarity">
    <text evidence="1">Belongs to the NAD(P)-dependent epimerase/dehydratase family.</text>
</comment>
<organism evidence="3 4">
    <name type="scientific">Eiseniibacteriota bacterium</name>
    <dbReference type="NCBI Taxonomy" id="2212470"/>
    <lineage>
        <taxon>Bacteria</taxon>
        <taxon>Candidatus Eiseniibacteriota</taxon>
    </lineage>
</organism>